<comment type="caution">
    <text evidence="3">The sequence shown here is derived from an EMBL/GenBank/DDBJ whole genome shotgun (WGS) entry which is preliminary data.</text>
</comment>
<name>A0ABP8C2X5_9ACTN</name>
<evidence type="ECO:0000313" key="3">
    <source>
        <dbReference type="EMBL" id="GAA4232723.1"/>
    </source>
</evidence>
<proteinExistence type="predicted"/>
<dbReference type="InterPro" id="IPR012347">
    <property type="entry name" value="Ferritin-like"/>
</dbReference>
<gene>
    <name evidence="3" type="ORF">GCM10022254_33400</name>
</gene>
<accession>A0ABP8C2X5</accession>
<evidence type="ECO:0000259" key="2">
    <source>
        <dbReference type="Pfam" id="PF03713"/>
    </source>
</evidence>
<feature type="domain" description="DUF305" evidence="2">
    <location>
        <begin position="100"/>
        <end position="243"/>
    </location>
</feature>
<dbReference type="Proteomes" id="UP001501710">
    <property type="component" value="Unassembled WGS sequence"/>
</dbReference>
<dbReference type="InterPro" id="IPR005183">
    <property type="entry name" value="DUF305_CopM-like"/>
</dbReference>
<dbReference type="EMBL" id="BAABAS010000006">
    <property type="protein sequence ID" value="GAA4232723.1"/>
    <property type="molecule type" value="Genomic_DNA"/>
</dbReference>
<dbReference type="PANTHER" id="PTHR36933:SF1">
    <property type="entry name" value="SLL0788 PROTEIN"/>
    <property type="match status" value="1"/>
</dbReference>
<evidence type="ECO:0000313" key="4">
    <source>
        <dbReference type="Proteomes" id="UP001501710"/>
    </source>
</evidence>
<sequence length="261" mass="28228">MKRHVTERPAAVPPAAGPRAPVHSSSDRHTADSPAAEPPVADGDAAERPAAVRGVVKYGALALLAACVVLVFAQCGAADHSTSGGPAPASKGGNGFNSDDVMFLQMMLPHQEQGVKLVRLAKRHSVSPEVRTLAAAIETTQIAEAEQIQRRLREWRRPLRANTNEHAAHGGVPETTDAELEALDQTPPNRFEREFLNLLIGHQDDAVQMARLETGKGEDGWTKRLAERVDHSRSAQIHQMLKILGPQSPEGPRPPEDSHRK</sequence>
<feature type="region of interest" description="Disordered" evidence="1">
    <location>
        <begin position="1"/>
        <end position="45"/>
    </location>
</feature>
<keyword evidence="4" id="KW-1185">Reference proteome</keyword>
<evidence type="ECO:0000256" key="1">
    <source>
        <dbReference type="SAM" id="MobiDB-lite"/>
    </source>
</evidence>
<organism evidence="3 4">
    <name type="scientific">Actinomadura meridiana</name>
    <dbReference type="NCBI Taxonomy" id="559626"/>
    <lineage>
        <taxon>Bacteria</taxon>
        <taxon>Bacillati</taxon>
        <taxon>Actinomycetota</taxon>
        <taxon>Actinomycetes</taxon>
        <taxon>Streptosporangiales</taxon>
        <taxon>Thermomonosporaceae</taxon>
        <taxon>Actinomadura</taxon>
    </lineage>
</organism>
<dbReference type="Pfam" id="PF03713">
    <property type="entry name" value="DUF305"/>
    <property type="match status" value="1"/>
</dbReference>
<dbReference type="Gene3D" id="1.20.1260.10">
    <property type="match status" value="1"/>
</dbReference>
<dbReference type="PANTHER" id="PTHR36933">
    <property type="entry name" value="SLL0788 PROTEIN"/>
    <property type="match status" value="1"/>
</dbReference>
<protein>
    <recommendedName>
        <fullName evidence="2">DUF305 domain-containing protein</fullName>
    </recommendedName>
</protein>
<feature type="region of interest" description="Disordered" evidence="1">
    <location>
        <begin position="241"/>
        <end position="261"/>
    </location>
</feature>
<reference evidence="4" key="1">
    <citation type="journal article" date="2019" name="Int. J. Syst. Evol. Microbiol.">
        <title>The Global Catalogue of Microorganisms (GCM) 10K type strain sequencing project: providing services to taxonomists for standard genome sequencing and annotation.</title>
        <authorList>
            <consortium name="The Broad Institute Genomics Platform"/>
            <consortium name="The Broad Institute Genome Sequencing Center for Infectious Disease"/>
            <person name="Wu L."/>
            <person name="Ma J."/>
        </authorList>
    </citation>
    <scope>NUCLEOTIDE SEQUENCE [LARGE SCALE GENOMIC DNA]</scope>
    <source>
        <strain evidence="4">JCM 17440</strain>
    </source>
</reference>